<reference evidence="1" key="1">
    <citation type="submission" date="2014-11" db="EMBL/GenBank/DDBJ databases">
        <authorList>
            <person name="Amaro Gonzalez C."/>
        </authorList>
    </citation>
    <scope>NUCLEOTIDE SEQUENCE</scope>
</reference>
<name>A0A0E9RH43_ANGAN</name>
<reference evidence="1" key="2">
    <citation type="journal article" date="2015" name="Fish Shellfish Immunol.">
        <title>Early steps in the European eel (Anguilla anguilla)-Vibrio vulnificus interaction in the gills: Role of the RtxA13 toxin.</title>
        <authorList>
            <person name="Callol A."/>
            <person name="Pajuelo D."/>
            <person name="Ebbesson L."/>
            <person name="Teles M."/>
            <person name="MacKenzie S."/>
            <person name="Amaro C."/>
        </authorList>
    </citation>
    <scope>NUCLEOTIDE SEQUENCE</scope>
</reference>
<proteinExistence type="predicted"/>
<dbReference type="EMBL" id="GBXM01080173">
    <property type="protein sequence ID" value="JAH28404.1"/>
    <property type="molecule type" value="Transcribed_RNA"/>
</dbReference>
<sequence>MDGLLGERTVWTKRRRQGQ</sequence>
<accession>A0A0E9RH43</accession>
<protein>
    <submittedName>
        <fullName evidence="1">Uncharacterized protein</fullName>
    </submittedName>
</protein>
<dbReference type="AlphaFoldDB" id="A0A0E9RH43"/>
<evidence type="ECO:0000313" key="1">
    <source>
        <dbReference type="EMBL" id="JAH28404.1"/>
    </source>
</evidence>
<organism evidence="1">
    <name type="scientific">Anguilla anguilla</name>
    <name type="common">European freshwater eel</name>
    <name type="synonym">Muraena anguilla</name>
    <dbReference type="NCBI Taxonomy" id="7936"/>
    <lineage>
        <taxon>Eukaryota</taxon>
        <taxon>Metazoa</taxon>
        <taxon>Chordata</taxon>
        <taxon>Craniata</taxon>
        <taxon>Vertebrata</taxon>
        <taxon>Euteleostomi</taxon>
        <taxon>Actinopterygii</taxon>
        <taxon>Neopterygii</taxon>
        <taxon>Teleostei</taxon>
        <taxon>Anguilliformes</taxon>
        <taxon>Anguillidae</taxon>
        <taxon>Anguilla</taxon>
    </lineage>
</organism>